<gene>
    <name evidence="8" type="ORF">AAF454_10770</name>
</gene>
<feature type="domain" description="PhoU" evidence="7">
    <location>
        <begin position="451"/>
        <end position="535"/>
    </location>
</feature>
<dbReference type="InterPro" id="IPR038078">
    <property type="entry name" value="PhoU-like_sf"/>
</dbReference>
<dbReference type="EMBL" id="JBCEWA010000007">
    <property type="protein sequence ID" value="MEL5988882.1"/>
    <property type="molecule type" value="Genomic_DNA"/>
</dbReference>
<evidence type="ECO:0000256" key="4">
    <source>
        <dbReference type="ARBA" id="ARBA00022989"/>
    </source>
</evidence>
<evidence type="ECO:0000256" key="6">
    <source>
        <dbReference type="SAM" id="Phobius"/>
    </source>
</evidence>
<evidence type="ECO:0000256" key="2">
    <source>
        <dbReference type="ARBA" id="ARBA00022475"/>
    </source>
</evidence>
<evidence type="ECO:0000313" key="9">
    <source>
        <dbReference type="Proteomes" id="UP001398420"/>
    </source>
</evidence>
<evidence type="ECO:0000256" key="1">
    <source>
        <dbReference type="ARBA" id="ARBA00004651"/>
    </source>
</evidence>
<evidence type="ECO:0000313" key="8">
    <source>
        <dbReference type="EMBL" id="MEL5988882.1"/>
    </source>
</evidence>
<dbReference type="Gene3D" id="1.20.58.220">
    <property type="entry name" value="Phosphate transport system protein phou homolog 2, domain 2"/>
    <property type="match status" value="1"/>
</dbReference>
<dbReference type="Pfam" id="PF02690">
    <property type="entry name" value="Na_Pi_cotrans"/>
    <property type="match status" value="1"/>
</dbReference>
<dbReference type="PANTHER" id="PTHR10010:SF46">
    <property type="entry name" value="SODIUM-DEPENDENT PHOSPHATE TRANSPORT PROTEIN 2B"/>
    <property type="match status" value="1"/>
</dbReference>
<feature type="transmembrane region" description="Helical" evidence="6">
    <location>
        <begin position="175"/>
        <end position="198"/>
    </location>
</feature>
<dbReference type="NCBIfam" id="NF037997">
    <property type="entry name" value="Na_Pi_symport"/>
    <property type="match status" value="1"/>
</dbReference>
<reference evidence="8 9" key="1">
    <citation type="submission" date="2024-04" db="EMBL/GenBank/DDBJ databases">
        <authorList>
            <person name="Wu Y.S."/>
            <person name="Zhang L."/>
        </authorList>
    </citation>
    <scope>NUCLEOTIDE SEQUENCE [LARGE SCALE GENOMIC DNA]</scope>
    <source>
        <strain evidence="8 9">KG-01</strain>
    </source>
</reference>
<dbReference type="Proteomes" id="UP001398420">
    <property type="component" value="Unassembled WGS sequence"/>
</dbReference>
<keyword evidence="2" id="KW-1003">Cell membrane</keyword>
<keyword evidence="5 6" id="KW-0472">Membrane</keyword>
<feature type="domain" description="PhoU" evidence="7">
    <location>
        <begin position="347"/>
        <end position="433"/>
    </location>
</feature>
<evidence type="ECO:0000256" key="5">
    <source>
        <dbReference type="ARBA" id="ARBA00023136"/>
    </source>
</evidence>
<feature type="transmembrane region" description="Helical" evidence="6">
    <location>
        <begin position="51"/>
        <end position="74"/>
    </location>
</feature>
<accession>A0ABU9LPP2</accession>
<dbReference type="InterPro" id="IPR026022">
    <property type="entry name" value="PhoU_dom"/>
</dbReference>
<dbReference type="Pfam" id="PF01895">
    <property type="entry name" value="PhoU"/>
    <property type="match status" value="2"/>
</dbReference>
<comment type="caution">
    <text evidence="8">The sequence shown here is derived from an EMBL/GenBank/DDBJ whole genome shotgun (WGS) entry which is preliminary data.</text>
</comment>
<dbReference type="SUPFAM" id="SSF109755">
    <property type="entry name" value="PhoU-like"/>
    <property type="match status" value="1"/>
</dbReference>
<organism evidence="8 9">
    <name type="scientific">Kurthia gibsonii</name>
    <dbReference type="NCBI Taxonomy" id="33946"/>
    <lineage>
        <taxon>Bacteria</taxon>
        <taxon>Bacillati</taxon>
        <taxon>Bacillota</taxon>
        <taxon>Bacilli</taxon>
        <taxon>Bacillales</taxon>
        <taxon>Caryophanaceae</taxon>
        <taxon>Kurthia</taxon>
    </lineage>
</organism>
<proteinExistence type="predicted"/>
<keyword evidence="3 6" id="KW-0812">Transmembrane</keyword>
<protein>
    <submittedName>
        <fullName evidence="8">Na/Pi cotransporter family protein</fullName>
    </submittedName>
</protein>
<keyword evidence="4 6" id="KW-1133">Transmembrane helix</keyword>
<feature type="transmembrane region" description="Helical" evidence="6">
    <location>
        <begin position="246"/>
        <end position="269"/>
    </location>
</feature>
<feature type="transmembrane region" description="Helical" evidence="6">
    <location>
        <begin position="110"/>
        <end position="129"/>
    </location>
</feature>
<dbReference type="InterPro" id="IPR003841">
    <property type="entry name" value="Na/Pi_transpt"/>
</dbReference>
<keyword evidence="9" id="KW-1185">Reference proteome</keyword>
<dbReference type="RefSeq" id="WP_231726993.1">
    <property type="nucleotide sequence ID" value="NZ_JBANCH010000001.1"/>
</dbReference>
<evidence type="ECO:0000256" key="3">
    <source>
        <dbReference type="ARBA" id="ARBA00022692"/>
    </source>
</evidence>
<comment type="subcellular location">
    <subcellularLocation>
        <location evidence="1">Cell membrane</location>
        <topology evidence="1">Multi-pass membrane protein</topology>
    </subcellularLocation>
</comment>
<feature type="transmembrane region" description="Helical" evidence="6">
    <location>
        <begin position="136"/>
        <end position="155"/>
    </location>
</feature>
<name>A0ABU9LPP2_9BACL</name>
<evidence type="ECO:0000259" key="7">
    <source>
        <dbReference type="Pfam" id="PF01895"/>
    </source>
</evidence>
<sequence>MNWQEMMVQFAGGLGLFLFSIKYMGDGLQKWAGDRLRDVLDRYTTNPLSGVLVGIIVTILLHSSAATAIITVGLVSAGFLTLRQSIGVIMGANVGTTLTAFLIGFNLGNYAYILVAVGALSIYFVRTPLFQNIGQLLFGLGGMFIGLDLMSNGMAPLANLNSFVEWSMKISEFPLFGVLIGIMSTFIVQSSSVTVGILQGMFDEGMLPIHTALPILFGENIGTTLTVILASIGTTVMARRTAVTHLLFNLIGTVVFLTFVNFFTLYLEWLMNIFNLQPRMVIAFAHGSFNIGNVMLQLPFIGVMVWLVTKVVPGEDSTVQIRASQLDEQFISASPSIAIGQAKEEVVRMGDYSIEGLKKTWAYFETFDRQVGNEALKIEEVINSMDRKITDYLIRVSSQSLSDTDSARHHVLLENIRDIERIGDHFENIVELIDDIVANRVQFSAIAKQELAEMYELVLQNVEAALYVLNTNDYKDIEQIEKREEQIDQLERVLRKKHIHRLNKGLCTAYSGIIFTDIMSNLERIGDHAVNLTESTLQK</sequence>
<dbReference type="PANTHER" id="PTHR10010">
    <property type="entry name" value="SOLUTE CARRIER FAMILY 34 SODIUM PHOSPHATE , MEMBER 2-RELATED"/>
    <property type="match status" value="1"/>
</dbReference>
<feature type="transmembrane region" description="Helical" evidence="6">
    <location>
        <begin position="210"/>
        <end position="234"/>
    </location>
</feature>